<feature type="region of interest" description="Disordered" evidence="1">
    <location>
        <begin position="1"/>
        <end position="26"/>
    </location>
</feature>
<gene>
    <name evidence="2" type="ORF">B0H64DRAFT_373955</name>
</gene>
<sequence length="345" mass="37904">MPEPQPERASAVRHDDDAPQGPDHASDAELDWVLDFQVTEDIRNMTLMTPLYFLQTHFPEEGGFQHVKGPFGRELCYTETTEGGEEVAVTIPEDDTWVFQAAKRGDLRARVDGIRQGGAVCLALSMLPPEYPGSEAEPANTSDAAFGAARQALLDMFKKLQNPNFEGSKPVPDEWLEGCLSLSLSKSTNSQSNAHFKPGRIDSGEREVFADGFPGVATREEFLPSFAEHQIGDNQTSFYSLRKRALELPLAAFQSAFPKEDGFGYSDAGPLERDLRPPLPTPFGVVNGGGPGPGTRTRSGPAKLRASGSPCSLSHQLLVERMRWNVKKRSLVISHLTHFKLEPDR</sequence>
<evidence type="ECO:0000256" key="1">
    <source>
        <dbReference type="SAM" id="MobiDB-lite"/>
    </source>
</evidence>
<dbReference type="Proteomes" id="UP001278766">
    <property type="component" value="Unassembled WGS sequence"/>
</dbReference>
<feature type="region of interest" description="Disordered" evidence="1">
    <location>
        <begin position="283"/>
        <end position="308"/>
    </location>
</feature>
<comment type="caution">
    <text evidence="2">The sequence shown here is derived from an EMBL/GenBank/DDBJ whole genome shotgun (WGS) entry which is preliminary data.</text>
</comment>
<keyword evidence="3" id="KW-1185">Reference proteome</keyword>
<accession>A0AAE0LSE6</accession>
<reference evidence="2" key="2">
    <citation type="submission" date="2023-06" db="EMBL/GenBank/DDBJ databases">
        <authorList>
            <consortium name="Lawrence Berkeley National Laboratory"/>
            <person name="Haridas S."/>
            <person name="Hensen N."/>
            <person name="Bonometti L."/>
            <person name="Westerberg I."/>
            <person name="Brannstrom I.O."/>
            <person name="Guillou S."/>
            <person name="Cros-Aarteil S."/>
            <person name="Calhoun S."/>
            <person name="Kuo A."/>
            <person name="Mondo S."/>
            <person name="Pangilinan J."/>
            <person name="Riley R."/>
            <person name="Labutti K."/>
            <person name="Andreopoulos B."/>
            <person name="Lipzen A."/>
            <person name="Chen C."/>
            <person name="Yanf M."/>
            <person name="Daum C."/>
            <person name="Ng V."/>
            <person name="Clum A."/>
            <person name="Steindorff A."/>
            <person name="Ohm R."/>
            <person name="Martin F."/>
            <person name="Silar P."/>
            <person name="Natvig D."/>
            <person name="Lalanne C."/>
            <person name="Gautier V."/>
            <person name="Ament-Velasquez S.L."/>
            <person name="Kruys A."/>
            <person name="Hutchinson M.I."/>
            <person name="Powell A.J."/>
            <person name="Barry K."/>
            <person name="Miller A.N."/>
            <person name="Grigoriev I.V."/>
            <person name="Debuchy R."/>
            <person name="Gladieux P."/>
            <person name="Thoren M.H."/>
            <person name="Johannesson H."/>
        </authorList>
    </citation>
    <scope>NUCLEOTIDE SEQUENCE</scope>
    <source>
        <strain evidence="2">CBS 168.71</strain>
    </source>
</reference>
<evidence type="ECO:0000313" key="2">
    <source>
        <dbReference type="EMBL" id="KAK3295773.1"/>
    </source>
</evidence>
<dbReference type="EMBL" id="JAUEPN010000004">
    <property type="protein sequence ID" value="KAK3295773.1"/>
    <property type="molecule type" value="Genomic_DNA"/>
</dbReference>
<evidence type="ECO:0000313" key="3">
    <source>
        <dbReference type="Proteomes" id="UP001278766"/>
    </source>
</evidence>
<dbReference type="GeneID" id="87839248"/>
<protein>
    <submittedName>
        <fullName evidence="2">Uncharacterized protein</fullName>
    </submittedName>
</protein>
<reference evidence="2" key="1">
    <citation type="journal article" date="2023" name="Mol. Phylogenet. Evol.">
        <title>Genome-scale phylogeny and comparative genomics of the fungal order Sordariales.</title>
        <authorList>
            <person name="Hensen N."/>
            <person name="Bonometti L."/>
            <person name="Westerberg I."/>
            <person name="Brannstrom I.O."/>
            <person name="Guillou S."/>
            <person name="Cros-Aarteil S."/>
            <person name="Calhoun S."/>
            <person name="Haridas S."/>
            <person name="Kuo A."/>
            <person name="Mondo S."/>
            <person name="Pangilinan J."/>
            <person name="Riley R."/>
            <person name="LaButti K."/>
            <person name="Andreopoulos B."/>
            <person name="Lipzen A."/>
            <person name="Chen C."/>
            <person name="Yan M."/>
            <person name="Daum C."/>
            <person name="Ng V."/>
            <person name="Clum A."/>
            <person name="Steindorff A."/>
            <person name="Ohm R.A."/>
            <person name="Martin F."/>
            <person name="Silar P."/>
            <person name="Natvig D.O."/>
            <person name="Lalanne C."/>
            <person name="Gautier V."/>
            <person name="Ament-Velasquez S.L."/>
            <person name="Kruys A."/>
            <person name="Hutchinson M.I."/>
            <person name="Powell A.J."/>
            <person name="Barry K."/>
            <person name="Miller A.N."/>
            <person name="Grigoriev I.V."/>
            <person name="Debuchy R."/>
            <person name="Gladieux P."/>
            <person name="Hiltunen Thoren M."/>
            <person name="Johannesson H."/>
        </authorList>
    </citation>
    <scope>NUCLEOTIDE SEQUENCE</scope>
    <source>
        <strain evidence="2">CBS 168.71</strain>
    </source>
</reference>
<proteinExistence type="predicted"/>
<dbReference type="RefSeq" id="XP_062659287.1">
    <property type="nucleotide sequence ID" value="XM_062802300.1"/>
</dbReference>
<name>A0AAE0LSE6_9PEZI</name>
<organism evidence="2 3">
    <name type="scientific">Chaetomium fimeti</name>
    <dbReference type="NCBI Taxonomy" id="1854472"/>
    <lineage>
        <taxon>Eukaryota</taxon>
        <taxon>Fungi</taxon>
        <taxon>Dikarya</taxon>
        <taxon>Ascomycota</taxon>
        <taxon>Pezizomycotina</taxon>
        <taxon>Sordariomycetes</taxon>
        <taxon>Sordariomycetidae</taxon>
        <taxon>Sordariales</taxon>
        <taxon>Chaetomiaceae</taxon>
        <taxon>Chaetomium</taxon>
    </lineage>
</organism>
<dbReference type="AlphaFoldDB" id="A0AAE0LSE6"/>